<evidence type="ECO:0000256" key="5">
    <source>
        <dbReference type="PROSITE-ProRule" id="PRU01091"/>
    </source>
</evidence>
<dbReference type="Gene3D" id="1.10.10.10">
    <property type="entry name" value="Winged helix-like DNA-binding domain superfamily/Winged helix DNA-binding domain"/>
    <property type="match status" value="1"/>
</dbReference>
<dbReference type="Gene3D" id="3.40.50.2300">
    <property type="match status" value="1"/>
</dbReference>
<gene>
    <name evidence="8" type="ORF">LE190_05665</name>
</gene>
<organism evidence="8 9">
    <name type="scientific">Massilia hydrophila</name>
    <dbReference type="NCBI Taxonomy" id="3044279"/>
    <lineage>
        <taxon>Bacteria</taxon>
        <taxon>Pseudomonadati</taxon>
        <taxon>Pseudomonadota</taxon>
        <taxon>Betaproteobacteria</taxon>
        <taxon>Burkholderiales</taxon>
        <taxon>Oxalobacteraceae</taxon>
        <taxon>Telluria group</taxon>
        <taxon>Massilia</taxon>
    </lineage>
</organism>
<evidence type="ECO:0000313" key="8">
    <source>
        <dbReference type="EMBL" id="MCA1855411.1"/>
    </source>
</evidence>
<dbReference type="EMBL" id="JAHYBX010000001">
    <property type="protein sequence ID" value="MCA1855411.1"/>
    <property type="molecule type" value="Genomic_DNA"/>
</dbReference>
<dbReference type="SMART" id="SM00862">
    <property type="entry name" value="Trans_reg_C"/>
    <property type="match status" value="1"/>
</dbReference>
<keyword evidence="3" id="KW-0804">Transcription</keyword>
<dbReference type="PANTHER" id="PTHR48111">
    <property type="entry name" value="REGULATOR OF RPOS"/>
    <property type="match status" value="1"/>
</dbReference>
<dbReference type="CDD" id="cd00383">
    <property type="entry name" value="trans_reg_C"/>
    <property type="match status" value="1"/>
</dbReference>
<dbReference type="InterPro" id="IPR016032">
    <property type="entry name" value="Sig_transdc_resp-reg_C-effctor"/>
</dbReference>
<evidence type="ECO:0000313" key="9">
    <source>
        <dbReference type="Proteomes" id="UP001198602"/>
    </source>
</evidence>
<protein>
    <submittedName>
        <fullName evidence="8">Response regulator transcription factor</fullName>
    </submittedName>
</protein>
<dbReference type="PROSITE" id="PS50110">
    <property type="entry name" value="RESPONSE_REGULATORY"/>
    <property type="match status" value="1"/>
</dbReference>
<dbReference type="InterPro" id="IPR001789">
    <property type="entry name" value="Sig_transdc_resp-reg_receiver"/>
</dbReference>
<dbReference type="PANTHER" id="PTHR48111:SF67">
    <property type="entry name" value="TRANSCRIPTIONAL REGULATORY PROTEIN TCTD"/>
    <property type="match status" value="1"/>
</dbReference>
<proteinExistence type="predicted"/>
<evidence type="ECO:0000256" key="3">
    <source>
        <dbReference type="ARBA" id="ARBA00023163"/>
    </source>
</evidence>
<dbReference type="SUPFAM" id="SSF52172">
    <property type="entry name" value="CheY-like"/>
    <property type="match status" value="1"/>
</dbReference>
<keyword evidence="1" id="KW-0805">Transcription regulation</keyword>
<keyword evidence="2 5" id="KW-0238">DNA-binding</keyword>
<dbReference type="RefSeq" id="WP_225237760.1">
    <property type="nucleotide sequence ID" value="NZ_JAHYBX010000001.1"/>
</dbReference>
<keyword evidence="9" id="KW-1185">Reference proteome</keyword>
<evidence type="ECO:0000259" key="6">
    <source>
        <dbReference type="PROSITE" id="PS50110"/>
    </source>
</evidence>
<dbReference type="Gene3D" id="6.10.250.690">
    <property type="match status" value="1"/>
</dbReference>
<dbReference type="PROSITE" id="PS51755">
    <property type="entry name" value="OMPR_PHOB"/>
    <property type="match status" value="1"/>
</dbReference>
<evidence type="ECO:0000256" key="4">
    <source>
        <dbReference type="PROSITE-ProRule" id="PRU00169"/>
    </source>
</evidence>
<dbReference type="Pfam" id="PF00072">
    <property type="entry name" value="Response_reg"/>
    <property type="match status" value="1"/>
</dbReference>
<feature type="DNA-binding region" description="OmpR/PhoB-type" evidence="5">
    <location>
        <begin position="128"/>
        <end position="224"/>
    </location>
</feature>
<dbReference type="InterPro" id="IPR011006">
    <property type="entry name" value="CheY-like_superfamily"/>
</dbReference>
<dbReference type="InterPro" id="IPR039420">
    <property type="entry name" value="WalR-like"/>
</dbReference>
<dbReference type="Pfam" id="PF00486">
    <property type="entry name" value="Trans_reg_C"/>
    <property type="match status" value="1"/>
</dbReference>
<evidence type="ECO:0000259" key="7">
    <source>
        <dbReference type="PROSITE" id="PS51755"/>
    </source>
</evidence>
<feature type="domain" description="OmpR/PhoB-type" evidence="7">
    <location>
        <begin position="128"/>
        <end position="224"/>
    </location>
</feature>
<evidence type="ECO:0000256" key="1">
    <source>
        <dbReference type="ARBA" id="ARBA00023015"/>
    </source>
</evidence>
<sequence>MPLQLLLVEDDAVLADGLVRTLQTHDMAVELVRDGLAADALLQACAPARFAVLVLDLGLPGIDGFEVLRRLRARGATTPVLLLTARDAVEDRVRGLEAGADDYLVKPFASAELVARIRALARRAAPAPVQLALGRLSLDTAARRARIDDRVLELSVREWSVLEHLLQHAGRVVSKQQIIDAIAPWGEDLTQNAVEVYVSRLRLKLDGAGVAIRTIRGFGYLLEAQAPSQSRPQP</sequence>
<name>A0ABS7Y8X7_9BURK</name>
<reference evidence="8 9" key="1">
    <citation type="submission" date="2021-07" db="EMBL/GenBank/DDBJ databases">
        <title>Characterization of Violacein-producing bacteria and related species.</title>
        <authorList>
            <person name="Wilson H.S."/>
            <person name="De Leon M.E."/>
        </authorList>
    </citation>
    <scope>NUCLEOTIDE SEQUENCE [LARGE SCALE GENOMIC DNA]</scope>
    <source>
        <strain evidence="8 9">HSC-2F05</strain>
    </source>
</reference>
<dbReference type="Proteomes" id="UP001198602">
    <property type="component" value="Unassembled WGS sequence"/>
</dbReference>
<dbReference type="InterPro" id="IPR036388">
    <property type="entry name" value="WH-like_DNA-bd_sf"/>
</dbReference>
<evidence type="ECO:0000256" key="2">
    <source>
        <dbReference type="ARBA" id="ARBA00023125"/>
    </source>
</evidence>
<comment type="caution">
    <text evidence="8">The sequence shown here is derived from an EMBL/GenBank/DDBJ whole genome shotgun (WGS) entry which is preliminary data.</text>
</comment>
<dbReference type="InterPro" id="IPR001867">
    <property type="entry name" value="OmpR/PhoB-type_DNA-bd"/>
</dbReference>
<feature type="modified residue" description="4-aspartylphosphate" evidence="4">
    <location>
        <position position="56"/>
    </location>
</feature>
<accession>A0ABS7Y8X7</accession>
<feature type="domain" description="Response regulatory" evidence="6">
    <location>
        <begin position="4"/>
        <end position="121"/>
    </location>
</feature>
<dbReference type="SMART" id="SM00448">
    <property type="entry name" value="REC"/>
    <property type="match status" value="1"/>
</dbReference>
<keyword evidence="4" id="KW-0597">Phosphoprotein</keyword>
<dbReference type="SUPFAM" id="SSF46894">
    <property type="entry name" value="C-terminal effector domain of the bipartite response regulators"/>
    <property type="match status" value="1"/>
</dbReference>